<dbReference type="AlphaFoldDB" id="A0A8J4EGX1"/>
<reference evidence="1" key="1">
    <citation type="submission" date="2021-01" db="EMBL/GenBank/DDBJ databases">
        <title>Whole genome shotgun sequence of Virgisporangium ochraceum NBRC 16418.</title>
        <authorList>
            <person name="Komaki H."/>
            <person name="Tamura T."/>
        </authorList>
    </citation>
    <scope>NUCLEOTIDE SEQUENCE</scope>
    <source>
        <strain evidence="1">NBRC 16418</strain>
    </source>
</reference>
<keyword evidence="2" id="KW-1185">Reference proteome</keyword>
<sequence>MSLKTLVDVLAGMEIAPRYRRWSSLSYCVIDAVWSISAQYDAVVAPLVRRVAAANADQHPVIDATALLPPDPLPLTLLLARYPDAAALRAVTNGQRTSTRGGIEKAEAVLRYAHILTGHGITDLAGVADLMADPQRWSDTNRALAGVPGEGAHGVRRSYLWMLCGCDDVSKPDRMILRWLARHGIHATPDQARAIVEDAAAELTVRLGRPVTAWMVDHAIWTAQRPQRGRAAA</sequence>
<dbReference type="Proteomes" id="UP000635606">
    <property type="component" value="Unassembled WGS sequence"/>
</dbReference>
<accession>A0A8J4EGX1</accession>
<dbReference type="EMBL" id="BOPH01000129">
    <property type="protein sequence ID" value="GIJ74113.1"/>
    <property type="molecule type" value="Genomic_DNA"/>
</dbReference>
<organism evidence="1 2">
    <name type="scientific">Virgisporangium ochraceum</name>
    <dbReference type="NCBI Taxonomy" id="65505"/>
    <lineage>
        <taxon>Bacteria</taxon>
        <taxon>Bacillati</taxon>
        <taxon>Actinomycetota</taxon>
        <taxon>Actinomycetes</taxon>
        <taxon>Micromonosporales</taxon>
        <taxon>Micromonosporaceae</taxon>
        <taxon>Virgisporangium</taxon>
    </lineage>
</organism>
<protein>
    <submittedName>
        <fullName evidence="1">Uncharacterized protein</fullName>
    </submittedName>
</protein>
<comment type="caution">
    <text evidence="1">The sequence shown here is derived from an EMBL/GenBank/DDBJ whole genome shotgun (WGS) entry which is preliminary data.</text>
</comment>
<evidence type="ECO:0000313" key="2">
    <source>
        <dbReference type="Proteomes" id="UP000635606"/>
    </source>
</evidence>
<evidence type="ECO:0000313" key="1">
    <source>
        <dbReference type="EMBL" id="GIJ74113.1"/>
    </source>
</evidence>
<name>A0A8J4EGX1_9ACTN</name>
<gene>
    <name evidence="1" type="ORF">Voc01_090300</name>
</gene>
<proteinExistence type="predicted"/>